<keyword evidence="2 6" id="KW-1133">Transmembrane helix</keyword>
<evidence type="ECO:0000256" key="4">
    <source>
        <dbReference type="ARBA" id="ARBA00023136"/>
    </source>
</evidence>
<evidence type="ECO:0000256" key="5">
    <source>
        <dbReference type="ARBA" id="ARBA00023210"/>
    </source>
</evidence>
<evidence type="ECO:0000256" key="3">
    <source>
        <dbReference type="ARBA" id="ARBA00023054"/>
    </source>
</evidence>
<accession>A0A841C374</accession>
<reference evidence="8 9" key="1">
    <citation type="submission" date="2020-08" db="EMBL/GenBank/DDBJ databases">
        <title>Genomic Encyclopedia of Type Strains, Phase IV (KMG-IV): sequencing the most valuable type-strain genomes for metagenomic binning, comparative biology and taxonomic classification.</title>
        <authorList>
            <person name="Goeker M."/>
        </authorList>
    </citation>
    <scope>NUCLEOTIDE SEQUENCE [LARGE SCALE GENOMIC DNA]</scope>
    <source>
        <strain evidence="8 9">DSM 14925</strain>
    </source>
</reference>
<keyword evidence="3 6" id="KW-0175">Coiled coil</keyword>
<feature type="transmembrane region" description="Helical" evidence="7">
    <location>
        <begin position="6"/>
        <end position="25"/>
    </location>
</feature>
<keyword evidence="6" id="KW-0131">Cell cycle</keyword>
<organism evidence="8 9">
    <name type="scientific">Lactovum miscens</name>
    <dbReference type="NCBI Taxonomy" id="190387"/>
    <lineage>
        <taxon>Bacteria</taxon>
        <taxon>Bacillati</taxon>
        <taxon>Bacillota</taxon>
        <taxon>Bacilli</taxon>
        <taxon>Lactobacillales</taxon>
        <taxon>Streptococcaceae</taxon>
        <taxon>Lactovum</taxon>
    </lineage>
</organism>
<keyword evidence="5 6" id="KW-0717">Septation</keyword>
<dbReference type="GO" id="GO:0005940">
    <property type="term" value="C:septin ring"/>
    <property type="evidence" value="ECO:0007669"/>
    <property type="project" value="InterPro"/>
</dbReference>
<proteinExistence type="inferred from homology"/>
<dbReference type="GO" id="GO:0000917">
    <property type="term" value="P:division septum assembly"/>
    <property type="evidence" value="ECO:0007669"/>
    <property type="project" value="UniProtKB-KW"/>
</dbReference>
<keyword evidence="1 6" id="KW-0812">Transmembrane</keyword>
<evidence type="ECO:0000256" key="1">
    <source>
        <dbReference type="ARBA" id="ARBA00022692"/>
    </source>
</evidence>
<comment type="subcellular location">
    <subcellularLocation>
        <location evidence="6">Cell membrane</location>
        <topology evidence="6">Single-pass membrane protein</topology>
    </subcellularLocation>
    <text evidence="6">Colocalized with FtsZ to the nascent septal site.</text>
</comment>
<comment type="similarity">
    <text evidence="6">Belongs to the EzrA family.</text>
</comment>
<evidence type="ECO:0000313" key="8">
    <source>
        <dbReference type="EMBL" id="MBB5887283.1"/>
    </source>
</evidence>
<keyword evidence="9" id="KW-1185">Reference proteome</keyword>
<dbReference type="InterPro" id="IPR010379">
    <property type="entry name" value="EzrA"/>
</dbReference>
<name>A0A841C374_9LACT</name>
<protein>
    <recommendedName>
        <fullName evidence="6">Septation ring formation regulator EzrA</fullName>
    </recommendedName>
</protein>
<keyword evidence="6" id="KW-0132">Cell division</keyword>
<evidence type="ECO:0000256" key="7">
    <source>
        <dbReference type="SAM" id="Phobius"/>
    </source>
</evidence>
<feature type="topological domain" description="Extracellular" evidence="6">
    <location>
        <begin position="1"/>
        <end position="7"/>
    </location>
</feature>
<dbReference type="GO" id="GO:0000921">
    <property type="term" value="P:septin ring assembly"/>
    <property type="evidence" value="ECO:0007669"/>
    <property type="project" value="InterPro"/>
</dbReference>
<keyword evidence="4 6" id="KW-0472">Membrane</keyword>
<feature type="topological domain" description="Cytoplasmic" evidence="6">
    <location>
        <begin position="27"/>
        <end position="579"/>
    </location>
</feature>
<dbReference type="Proteomes" id="UP000562464">
    <property type="component" value="Unassembled WGS sequence"/>
</dbReference>
<dbReference type="Pfam" id="PF06160">
    <property type="entry name" value="EzrA"/>
    <property type="match status" value="1"/>
</dbReference>
<sequence>MSTTIIVVLVVIFVVIVGVYVFSMLMRRRTESQIIALEERKEELFDLPIQEEFDKVKAMHLVGASQKVYREWHQKWVDLSQNSFAELENSIFEAEQLNDSFRWGKAKDSALEAESLIQMMEVDADSIRKGLSELMEQERYNSTKIQDALDMYDKLRNHIADNAEHYGSTIGMIEESLGNIETEFNQFVELNSKGDPVEAAEILEIAEEHTIALNNITDRIPEIIKLVDDEYEKQLTELEENYKDFTEKNYKFPETFNLELSIKNVRSRLKETKENLERFELDRAESLLTEIKSQIDGLYEILSKEYNGRRQFEKNAPILKDYIEHTRENNRALLLEIDHALQSYLLPDNEKASVRAFGLRLDDLEIEATDIIKLKDMPVQEQPYSMNNRRVNAVISALQEIEQNQVQINNKIAGLSSAEKSARDTAQEFDTRVRMIKRFVEKRNLPGLPTAYLDLFFTVSNQIEKLFKEMDKIRINMDQIKHMIDLSKEQLDRLMNETDKLIDNASLAEQLMQYANRFKSSNATVAEAMQRSLTLFERERDYTASFNTISAAIETVDPGATDRIVNVYENTKSAPEYRI</sequence>
<keyword evidence="6" id="KW-1003">Cell membrane</keyword>
<dbReference type="HAMAP" id="MF_00728">
    <property type="entry name" value="EzrA"/>
    <property type="match status" value="1"/>
</dbReference>
<comment type="function">
    <text evidence="6">Negative regulator of FtsZ ring formation; modulates the frequency and position of FtsZ ring formation. Inhibits FtsZ ring formation at polar sites. Interacts either with FtsZ or with one of its binding partners to promote depolymerization.</text>
</comment>
<dbReference type="EMBL" id="JACHHV010000001">
    <property type="protein sequence ID" value="MBB5887283.1"/>
    <property type="molecule type" value="Genomic_DNA"/>
</dbReference>
<evidence type="ECO:0000313" key="9">
    <source>
        <dbReference type="Proteomes" id="UP000562464"/>
    </source>
</evidence>
<feature type="coiled-coil region" evidence="6">
    <location>
        <begin position="228"/>
        <end position="282"/>
    </location>
</feature>
<gene>
    <name evidence="6" type="primary">ezrA</name>
    <name evidence="8" type="ORF">HNQ37_000151</name>
</gene>
<dbReference type="AlphaFoldDB" id="A0A841C374"/>
<comment type="caution">
    <text evidence="8">The sequence shown here is derived from an EMBL/GenBank/DDBJ whole genome shotgun (WGS) entry which is preliminary data.</text>
</comment>
<dbReference type="GO" id="GO:0005886">
    <property type="term" value="C:plasma membrane"/>
    <property type="evidence" value="ECO:0007669"/>
    <property type="project" value="UniProtKB-SubCell"/>
</dbReference>
<evidence type="ECO:0000256" key="6">
    <source>
        <dbReference type="HAMAP-Rule" id="MF_00728"/>
    </source>
</evidence>
<dbReference type="RefSeq" id="WP_183538315.1">
    <property type="nucleotide sequence ID" value="NZ_JACHHV010000001.1"/>
</dbReference>
<feature type="coiled-coil region" evidence="6">
    <location>
        <begin position="463"/>
        <end position="511"/>
    </location>
</feature>
<evidence type="ECO:0000256" key="2">
    <source>
        <dbReference type="ARBA" id="ARBA00022989"/>
    </source>
</evidence>